<accession>A0A1F7GB01</accession>
<sequence length="161" mass="17864">MRKKKGFTLVELMIFMGMFSILLVVFSQIFGQIVDTRLESESHSSVVQDGNYLLNRLMYDIVIASGINLPATVGSSDTNLNITVAGEDHIYSLSGDNLVLIINSDVYQLNSVNTTISNLNFQRIGNDDGKDTIRYSYTVTSKIERPAGPESQDYQTTVGLR</sequence>
<comment type="caution">
    <text evidence="2">The sequence shown here is derived from an EMBL/GenBank/DDBJ whole genome shotgun (WGS) entry which is preliminary data.</text>
</comment>
<keyword evidence="1" id="KW-0812">Transmembrane</keyword>
<evidence type="ECO:0000313" key="3">
    <source>
        <dbReference type="Proteomes" id="UP000177208"/>
    </source>
</evidence>
<keyword evidence="1" id="KW-0472">Membrane</keyword>
<dbReference type="PROSITE" id="PS00409">
    <property type="entry name" value="PROKAR_NTER_METHYL"/>
    <property type="match status" value="1"/>
</dbReference>
<organism evidence="2 3">
    <name type="scientific">Candidatus Roizmanbacteria bacterium RIFCSPHIGHO2_01_FULL_39_12c</name>
    <dbReference type="NCBI Taxonomy" id="1802031"/>
    <lineage>
        <taxon>Bacteria</taxon>
        <taxon>Candidatus Roizmaniibacteriota</taxon>
    </lineage>
</organism>
<dbReference type="Proteomes" id="UP000177208">
    <property type="component" value="Unassembled WGS sequence"/>
</dbReference>
<evidence type="ECO:0008006" key="4">
    <source>
        <dbReference type="Google" id="ProtNLM"/>
    </source>
</evidence>
<dbReference type="InterPro" id="IPR012902">
    <property type="entry name" value="N_methyl_site"/>
</dbReference>
<gene>
    <name evidence="2" type="ORF">A2774_01830</name>
</gene>
<dbReference type="Pfam" id="PF07963">
    <property type="entry name" value="N_methyl"/>
    <property type="match status" value="1"/>
</dbReference>
<evidence type="ECO:0000313" key="2">
    <source>
        <dbReference type="EMBL" id="OGK16091.1"/>
    </source>
</evidence>
<protein>
    <recommendedName>
        <fullName evidence="4">Prepilin-type N-terminal cleavage/methylation domain-containing protein</fullName>
    </recommendedName>
</protein>
<dbReference type="AlphaFoldDB" id="A0A1F7GB01"/>
<proteinExistence type="predicted"/>
<keyword evidence="1" id="KW-1133">Transmembrane helix</keyword>
<name>A0A1F7GB01_9BACT</name>
<dbReference type="EMBL" id="MFZG01000027">
    <property type="protein sequence ID" value="OGK16091.1"/>
    <property type="molecule type" value="Genomic_DNA"/>
</dbReference>
<evidence type="ECO:0000256" key="1">
    <source>
        <dbReference type="SAM" id="Phobius"/>
    </source>
</evidence>
<feature type="transmembrane region" description="Helical" evidence="1">
    <location>
        <begin position="12"/>
        <end position="31"/>
    </location>
</feature>
<reference evidence="2 3" key="1">
    <citation type="journal article" date="2016" name="Nat. Commun.">
        <title>Thousands of microbial genomes shed light on interconnected biogeochemical processes in an aquifer system.</title>
        <authorList>
            <person name="Anantharaman K."/>
            <person name="Brown C.T."/>
            <person name="Hug L.A."/>
            <person name="Sharon I."/>
            <person name="Castelle C.J."/>
            <person name="Probst A.J."/>
            <person name="Thomas B.C."/>
            <person name="Singh A."/>
            <person name="Wilkins M.J."/>
            <person name="Karaoz U."/>
            <person name="Brodie E.L."/>
            <person name="Williams K.H."/>
            <person name="Hubbard S.S."/>
            <person name="Banfield J.F."/>
        </authorList>
    </citation>
    <scope>NUCLEOTIDE SEQUENCE [LARGE SCALE GENOMIC DNA]</scope>
</reference>